<organism evidence="4 5">
    <name type="scientific">Hyphobacterium vulgare</name>
    <dbReference type="NCBI Taxonomy" id="1736751"/>
    <lineage>
        <taxon>Bacteria</taxon>
        <taxon>Pseudomonadati</taxon>
        <taxon>Pseudomonadota</taxon>
        <taxon>Alphaproteobacteria</taxon>
        <taxon>Maricaulales</taxon>
        <taxon>Maricaulaceae</taxon>
        <taxon>Hyphobacterium</taxon>
    </lineage>
</organism>
<feature type="modified residue" description="4-aspartylphosphate" evidence="1">
    <location>
        <position position="61"/>
    </location>
</feature>
<comment type="caution">
    <text evidence="4">The sequence shown here is derived from an EMBL/GenBank/DDBJ whole genome shotgun (WGS) entry which is preliminary data.</text>
</comment>
<dbReference type="SMART" id="SM00850">
    <property type="entry name" value="LytTR"/>
    <property type="match status" value="1"/>
</dbReference>
<dbReference type="Gene3D" id="3.40.50.2300">
    <property type="match status" value="1"/>
</dbReference>
<dbReference type="InterPro" id="IPR001789">
    <property type="entry name" value="Sig_transdc_resp-reg_receiver"/>
</dbReference>
<keyword evidence="5" id="KW-1185">Reference proteome</keyword>
<feature type="domain" description="HTH LytTR-type" evidence="3">
    <location>
        <begin position="135"/>
        <end position="238"/>
    </location>
</feature>
<dbReference type="PROSITE" id="PS50110">
    <property type="entry name" value="RESPONSE_REGULATORY"/>
    <property type="match status" value="1"/>
</dbReference>
<dbReference type="Pfam" id="PF00072">
    <property type="entry name" value="Response_reg"/>
    <property type="match status" value="1"/>
</dbReference>
<protein>
    <submittedName>
        <fullName evidence="4">LytR/AlgR family response regulator transcription factor</fullName>
    </submittedName>
</protein>
<dbReference type="PANTHER" id="PTHR37299">
    <property type="entry name" value="TRANSCRIPTIONAL REGULATOR-RELATED"/>
    <property type="match status" value="1"/>
</dbReference>
<dbReference type="InterPro" id="IPR007492">
    <property type="entry name" value="LytTR_DNA-bd_dom"/>
</dbReference>
<evidence type="ECO:0000256" key="1">
    <source>
        <dbReference type="PROSITE-ProRule" id="PRU00169"/>
    </source>
</evidence>
<proteinExistence type="predicted"/>
<dbReference type="RefSeq" id="WP_343164158.1">
    <property type="nucleotide sequence ID" value="NZ_JBHRSV010000019.1"/>
</dbReference>
<evidence type="ECO:0000259" key="2">
    <source>
        <dbReference type="PROSITE" id="PS50110"/>
    </source>
</evidence>
<feature type="domain" description="Response regulatory" evidence="2">
    <location>
        <begin position="8"/>
        <end position="122"/>
    </location>
</feature>
<dbReference type="PROSITE" id="PS50930">
    <property type="entry name" value="HTH_LYTTR"/>
    <property type="match status" value="1"/>
</dbReference>
<dbReference type="InterPro" id="IPR046947">
    <property type="entry name" value="LytR-like"/>
</dbReference>
<name>A0ABV6ZY95_9PROT</name>
<dbReference type="InterPro" id="IPR011006">
    <property type="entry name" value="CheY-like_superfamily"/>
</dbReference>
<sequence length="238" mass="26923">MAIRPATRILSIEDEPVIASRIERLATDYLGAALKSFDHRPSIESGIEFLETYPVDLLFLDLNLRGEDGFEVLEQITSFAAQTVVISAYADRAAKGFDYGVIDFITKPFDAERLARGIDRYFNKHPTEDRAAKYLSFRTGRRVNVVSLDDVVFARGADKYSEILLENGDIKLHDKSLNQLESVLPETFMRVHKSYLVNLGKVETWQTFPGNRMDLIFTSGARASVSRAKIFSVKAMFR</sequence>
<evidence type="ECO:0000313" key="4">
    <source>
        <dbReference type="EMBL" id="MFC2926364.1"/>
    </source>
</evidence>
<dbReference type="Proteomes" id="UP001595379">
    <property type="component" value="Unassembled WGS sequence"/>
</dbReference>
<reference evidence="5" key="1">
    <citation type="journal article" date="2019" name="Int. J. Syst. Evol. Microbiol.">
        <title>The Global Catalogue of Microorganisms (GCM) 10K type strain sequencing project: providing services to taxonomists for standard genome sequencing and annotation.</title>
        <authorList>
            <consortium name="The Broad Institute Genomics Platform"/>
            <consortium name="The Broad Institute Genome Sequencing Center for Infectious Disease"/>
            <person name="Wu L."/>
            <person name="Ma J."/>
        </authorList>
    </citation>
    <scope>NUCLEOTIDE SEQUENCE [LARGE SCALE GENOMIC DNA]</scope>
    <source>
        <strain evidence="5">KCTC 52487</strain>
    </source>
</reference>
<keyword evidence="1" id="KW-0597">Phosphoprotein</keyword>
<evidence type="ECO:0000259" key="3">
    <source>
        <dbReference type="PROSITE" id="PS50930"/>
    </source>
</evidence>
<dbReference type="Pfam" id="PF04397">
    <property type="entry name" value="LytTR"/>
    <property type="match status" value="1"/>
</dbReference>
<dbReference type="EMBL" id="JBHRSV010000019">
    <property type="protein sequence ID" value="MFC2926364.1"/>
    <property type="molecule type" value="Genomic_DNA"/>
</dbReference>
<dbReference type="Gene3D" id="2.40.50.1020">
    <property type="entry name" value="LytTr DNA-binding domain"/>
    <property type="match status" value="1"/>
</dbReference>
<accession>A0ABV6ZY95</accession>
<gene>
    <name evidence="4" type="ORF">ACFOOR_09635</name>
</gene>
<dbReference type="SUPFAM" id="SSF52172">
    <property type="entry name" value="CheY-like"/>
    <property type="match status" value="1"/>
</dbReference>
<dbReference type="PANTHER" id="PTHR37299:SF1">
    <property type="entry name" value="STAGE 0 SPORULATION PROTEIN A HOMOLOG"/>
    <property type="match status" value="1"/>
</dbReference>
<evidence type="ECO:0000313" key="5">
    <source>
        <dbReference type="Proteomes" id="UP001595379"/>
    </source>
</evidence>
<dbReference type="SMART" id="SM00448">
    <property type="entry name" value="REC"/>
    <property type="match status" value="1"/>
</dbReference>